<feature type="signal peptide" evidence="1">
    <location>
        <begin position="1"/>
        <end position="22"/>
    </location>
</feature>
<dbReference type="Proteomes" id="UP000030762">
    <property type="component" value="Unassembled WGS sequence"/>
</dbReference>
<protein>
    <recommendedName>
        <fullName evidence="4">Peptidase S1 domain-containing protein</fullName>
    </recommendedName>
</protein>
<evidence type="ECO:0000313" key="2">
    <source>
        <dbReference type="EMBL" id="EQC33799.1"/>
    </source>
</evidence>
<keyword evidence="3" id="KW-1185">Reference proteome</keyword>
<proteinExistence type="predicted"/>
<dbReference type="SUPFAM" id="SSF50494">
    <property type="entry name" value="Trypsin-like serine proteases"/>
    <property type="match status" value="1"/>
</dbReference>
<gene>
    <name evidence="2" type="ORF">SDRG_08482</name>
</gene>
<dbReference type="InParanoid" id="T0Q7E3"/>
<dbReference type="EMBL" id="JH767157">
    <property type="protein sequence ID" value="EQC33799.1"/>
    <property type="molecule type" value="Genomic_DNA"/>
</dbReference>
<dbReference type="GeneID" id="19949209"/>
<organism evidence="2 3">
    <name type="scientific">Saprolegnia diclina (strain VS20)</name>
    <dbReference type="NCBI Taxonomy" id="1156394"/>
    <lineage>
        <taxon>Eukaryota</taxon>
        <taxon>Sar</taxon>
        <taxon>Stramenopiles</taxon>
        <taxon>Oomycota</taxon>
        <taxon>Saprolegniomycetes</taxon>
        <taxon>Saprolegniales</taxon>
        <taxon>Saprolegniaceae</taxon>
        <taxon>Saprolegnia</taxon>
    </lineage>
</organism>
<dbReference type="InterPro" id="IPR009003">
    <property type="entry name" value="Peptidase_S1_PA"/>
</dbReference>
<dbReference type="RefSeq" id="XP_008612594.1">
    <property type="nucleotide sequence ID" value="XM_008614372.1"/>
</dbReference>
<accession>T0Q7E3</accession>
<reference evidence="2 3" key="1">
    <citation type="submission" date="2012-04" db="EMBL/GenBank/DDBJ databases">
        <title>The Genome Sequence of Saprolegnia declina VS20.</title>
        <authorList>
            <consortium name="The Broad Institute Genome Sequencing Platform"/>
            <person name="Russ C."/>
            <person name="Nusbaum C."/>
            <person name="Tyler B."/>
            <person name="van West P."/>
            <person name="Dieguez-Uribeondo J."/>
            <person name="de Bruijn I."/>
            <person name="Tripathy S."/>
            <person name="Jiang R."/>
            <person name="Young S.K."/>
            <person name="Zeng Q."/>
            <person name="Gargeya S."/>
            <person name="Fitzgerald M."/>
            <person name="Haas B."/>
            <person name="Abouelleil A."/>
            <person name="Alvarado L."/>
            <person name="Arachchi H.M."/>
            <person name="Berlin A."/>
            <person name="Chapman S.B."/>
            <person name="Goldberg J."/>
            <person name="Griggs A."/>
            <person name="Gujja S."/>
            <person name="Hansen M."/>
            <person name="Howarth C."/>
            <person name="Imamovic A."/>
            <person name="Larimer J."/>
            <person name="McCowen C."/>
            <person name="Montmayeur A."/>
            <person name="Murphy C."/>
            <person name="Neiman D."/>
            <person name="Pearson M."/>
            <person name="Priest M."/>
            <person name="Roberts A."/>
            <person name="Saif S."/>
            <person name="Shea T."/>
            <person name="Sisk P."/>
            <person name="Sykes S."/>
            <person name="Wortman J."/>
            <person name="Nusbaum C."/>
            <person name="Birren B."/>
        </authorList>
    </citation>
    <scope>NUCLEOTIDE SEQUENCE [LARGE SCALE GENOMIC DNA]</scope>
    <source>
        <strain evidence="2 3">VS20</strain>
    </source>
</reference>
<evidence type="ECO:0008006" key="4">
    <source>
        <dbReference type="Google" id="ProtNLM"/>
    </source>
</evidence>
<evidence type="ECO:0000256" key="1">
    <source>
        <dbReference type="SAM" id="SignalP"/>
    </source>
</evidence>
<evidence type="ECO:0000313" key="3">
    <source>
        <dbReference type="Proteomes" id="UP000030762"/>
    </source>
</evidence>
<name>T0Q7E3_SAPDV</name>
<keyword evidence="1" id="KW-0732">Signal</keyword>
<sequence length="111" mass="11642">MISITSLALLASAVVVAPQALTAPTIVLTTVRCAKYNLVPYASVGRTVSAAALTASASKSKRQVPPKFTENSLVYDFAIVELEAPSKITPVETSFENDAANSVRGWGFDAP</sequence>
<dbReference type="VEuPathDB" id="FungiDB:SDRG_08482"/>
<dbReference type="AlphaFoldDB" id="T0Q7E3"/>
<feature type="chain" id="PRO_5004569930" description="Peptidase S1 domain-containing protein" evidence="1">
    <location>
        <begin position="23"/>
        <end position="111"/>
    </location>
</feature>